<evidence type="ECO:0000313" key="2">
    <source>
        <dbReference type="Proteomes" id="UP001233999"/>
    </source>
</evidence>
<protein>
    <submittedName>
        <fullName evidence="1">Uncharacterized protein</fullName>
    </submittedName>
</protein>
<organism evidence="1 2">
    <name type="scientific">Diploptera punctata</name>
    <name type="common">Pacific beetle cockroach</name>
    <dbReference type="NCBI Taxonomy" id="6984"/>
    <lineage>
        <taxon>Eukaryota</taxon>
        <taxon>Metazoa</taxon>
        <taxon>Ecdysozoa</taxon>
        <taxon>Arthropoda</taxon>
        <taxon>Hexapoda</taxon>
        <taxon>Insecta</taxon>
        <taxon>Pterygota</taxon>
        <taxon>Neoptera</taxon>
        <taxon>Polyneoptera</taxon>
        <taxon>Dictyoptera</taxon>
        <taxon>Blattodea</taxon>
        <taxon>Blaberoidea</taxon>
        <taxon>Blaberidae</taxon>
        <taxon>Diplopterinae</taxon>
        <taxon>Diploptera</taxon>
    </lineage>
</organism>
<keyword evidence="2" id="KW-1185">Reference proteome</keyword>
<dbReference type="AlphaFoldDB" id="A0AAD7Z7D5"/>
<reference evidence="1" key="2">
    <citation type="submission" date="2023-05" db="EMBL/GenBank/DDBJ databases">
        <authorList>
            <person name="Fouks B."/>
        </authorList>
    </citation>
    <scope>NUCLEOTIDE SEQUENCE</scope>
    <source>
        <strain evidence="1">Stay&amp;Tobe</strain>
        <tissue evidence="1">Testes</tissue>
    </source>
</reference>
<comment type="caution">
    <text evidence="1">The sequence shown here is derived from an EMBL/GenBank/DDBJ whole genome shotgun (WGS) entry which is preliminary data.</text>
</comment>
<evidence type="ECO:0000313" key="1">
    <source>
        <dbReference type="EMBL" id="KAJ9574982.1"/>
    </source>
</evidence>
<dbReference type="Proteomes" id="UP001233999">
    <property type="component" value="Unassembled WGS sequence"/>
</dbReference>
<feature type="non-terminal residue" evidence="1">
    <location>
        <position position="1"/>
    </location>
</feature>
<accession>A0AAD7Z7D5</accession>
<dbReference type="EMBL" id="JASPKZ010010248">
    <property type="protein sequence ID" value="KAJ9574982.1"/>
    <property type="molecule type" value="Genomic_DNA"/>
</dbReference>
<name>A0AAD7Z7D5_DIPPU</name>
<feature type="non-terminal residue" evidence="1">
    <location>
        <position position="90"/>
    </location>
</feature>
<sequence>TLFKFSSILHAYMWYKKLRYVCCVMVLFQINNVLKNITPELCTRYIFVYVPILSDLVAASVAEYLVSSISLQEENRLGDVMEELIFMSPL</sequence>
<proteinExistence type="predicted"/>
<reference evidence="1" key="1">
    <citation type="journal article" date="2023" name="IScience">
        <title>Live-bearing cockroach genome reveals convergent evolutionary mechanisms linked to viviparity in insects and beyond.</title>
        <authorList>
            <person name="Fouks B."/>
            <person name="Harrison M.C."/>
            <person name="Mikhailova A.A."/>
            <person name="Marchal E."/>
            <person name="English S."/>
            <person name="Carruthers M."/>
            <person name="Jennings E.C."/>
            <person name="Chiamaka E.L."/>
            <person name="Frigard R.A."/>
            <person name="Pippel M."/>
            <person name="Attardo G.M."/>
            <person name="Benoit J.B."/>
            <person name="Bornberg-Bauer E."/>
            <person name="Tobe S.S."/>
        </authorList>
    </citation>
    <scope>NUCLEOTIDE SEQUENCE</scope>
    <source>
        <strain evidence="1">Stay&amp;Tobe</strain>
    </source>
</reference>
<gene>
    <name evidence="1" type="ORF">L9F63_007854</name>
</gene>